<dbReference type="InterPro" id="IPR015943">
    <property type="entry name" value="WD40/YVTN_repeat-like_dom_sf"/>
</dbReference>
<dbReference type="GeneID" id="70691681"/>
<dbReference type="PANTHER" id="PTHR43739:SF5">
    <property type="entry name" value="EXO-ALPHA-SIALIDASE"/>
    <property type="match status" value="1"/>
</dbReference>
<dbReference type="PANTHER" id="PTHR43739">
    <property type="entry name" value="XYLOGLUCANASE (EUROFUNG)"/>
    <property type="match status" value="1"/>
</dbReference>
<dbReference type="Gene3D" id="2.130.10.10">
    <property type="entry name" value="YVTN repeat-like/Quinoprotein amine dehydrogenase"/>
    <property type="match status" value="1"/>
</dbReference>
<dbReference type="RefSeq" id="WP_053822863.1">
    <property type="nucleotide sequence ID" value="NZ_BAAAEB010000006.1"/>
</dbReference>
<dbReference type="Proteomes" id="UP000542973">
    <property type="component" value="Unassembled WGS sequence"/>
</dbReference>
<dbReference type="InterPro" id="IPR052025">
    <property type="entry name" value="Xyloglucanase_GH74"/>
</dbReference>
<proteinExistence type="predicted"/>
<protein>
    <submittedName>
        <fullName evidence="1">Exo-alpha-sialidase</fullName>
    </submittedName>
</protein>
<reference evidence="1 2" key="1">
    <citation type="submission" date="2020-05" db="EMBL/GenBank/DDBJ databases">
        <title>MicrobeNet Type strains.</title>
        <authorList>
            <person name="Nicholson A.C."/>
        </authorList>
    </citation>
    <scope>NUCLEOTIDE SEQUENCE [LARGE SCALE GENOMIC DNA]</scope>
    <source>
        <strain evidence="1 2">ATCC 700815</strain>
    </source>
</reference>
<dbReference type="GO" id="GO:0010411">
    <property type="term" value="P:xyloglucan metabolic process"/>
    <property type="evidence" value="ECO:0007669"/>
    <property type="project" value="TreeGrafter"/>
</dbReference>
<dbReference type="CDD" id="cd15482">
    <property type="entry name" value="Sialidase_non-viral"/>
    <property type="match status" value="1"/>
</dbReference>
<sequence length="375" mass="41170">MNDRLLVATRKGLFEIERRPEGQWQQTRAHFLGEPVTMVLSDPRDGTLYAALNLGHFGVKLWRRARGETEWSACAVPVYPPQPEEQAAAASHAAPDPDAPKPAPWSLQQLWVLEAGGADEPGVLWAGTIPGGLFRSGDGGASWALNRPLWDRPERAQWFGGGYDYPGIHSICVDPRDSRHVSIAISCGGVWQTRNGGDSWEATTRGMKAGYMPPERSEDPNIQDPHYMVQCPAQPDALWVQHHDGVFRSEDGGASWRRVEGRPSKFGFAVAVHPRDPDTAWFAPATKDECRVPVDGRLVVSRTRDGGRSFEVFDEGLPAPPAYDLIYRHGLAVDGSGERLAMGSTTGGLWVSENGGERWTCVSAHLPPVYCVRFG</sequence>
<comment type="caution">
    <text evidence="1">The sequence shown here is derived from an EMBL/GenBank/DDBJ whole genome shotgun (WGS) entry which is preliminary data.</text>
</comment>
<gene>
    <name evidence="1" type="ORF">HLB16_20400</name>
</gene>
<evidence type="ECO:0000313" key="1">
    <source>
        <dbReference type="EMBL" id="NNH13224.1"/>
    </source>
</evidence>
<name>A0A6N1BP52_9BURK</name>
<dbReference type="AlphaFoldDB" id="A0A6N1BP52"/>
<dbReference type="SUPFAM" id="SSF110296">
    <property type="entry name" value="Oligoxyloglucan reducing end-specific cellobiohydrolase"/>
    <property type="match status" value="1"/>
</dbReference>
<accession>A0A6N1BP52</accession>
<organism evidence="1 2">
    <name type="scientific">Cupriavidus gilardii</name>
    <dbReference type="NCBI Taxonomy" id="82541"/>
    <lineage>
        <taxon>Bacteria</taxon>
        <taxon>Pseudomonadati</taxon>
        <taxon>Pseudomonadota</taxon>
        <taxon>Betaproteobacteria</taxon>
        <taxon>Burkholderiales</taxon>
        <taxon>Burkholderiaceae</taxon>
        <taxon>Cupriavidus</taxon>
    </lineage>
</organism>
<evidence type="ECO:0000313" key="2">
    <source>
        <dbReference type="Proteomes" id="UP000542973"/>
    </source>
</evidence>
<dbReference type="EMBL" id="JABEMD010000042">
    <property type="protein sequence ID" value="NNH13224.1"/>
    <property type="molecule type" value="Genomic_DNA"/>
</dbReference>